<dbReference type="Gene3D" id="3.40.630.10">
    <property type="entry name" value="Zn peptidases"/>
    <property type="match status" value="1"/>
</dbReference>
<dbReference type="EMBL" id="FQWE01000007">
    <property type="protein sequence ID" value="SHG29476.1"/>
    <property type="molecule type" value="Genomic_DNA"/>
</dbReference>
<organism evidence="1 2">
    <name type="scientific">Flavobacterium segetis</name>
    <dbReference type="NCBI Taxonomy" id="271157"/>
    <lineage>
        <taxon>Bacteria</taxon>
        <taxon>Pseudomonadati</taxon>
        <taxon>Bacteroidota</taxon>
        <taxon>Flavobacteriia</taxon>
        <taxon>Flavobacteriales</taxon>
        <taxon>Flavobacteriaceae</taxon>
        <taxon>Flavobacterium</taxon>
    </lineage>
</organism>
<name>A0A1M5IMJ8_9FLAO</name>
<dbReference type="RefSeq" id="WP_234972966.1">
    <property type="nucleotide sequence ID" value="NZ_FQWE01000007.1"/>
</dbReference>
<proteinExistence type="predicted"/>
<protein>
    <recommendedName>
        <fullName evidence="3">Peptidase family M28</fullName>
    </recommendedName>
</protein>
<sequence length="50" mass="5777">MKSDTVSTQNVVGYLAGSDSELKDEFIVIGAHYDRWGWEEKYQVAKKRIQ</sequence>
<dbReference type="AlphaFoldDB" id="A0A1M5IMJ8"/>
<dbReference type="Proteomes" id="UP000184036">
    <property type="component" value="Unassembled WGS sequence"/>
</dbReference>
<gene>
    <name evidence="1" type="ORF">SAMN05444396_107162</name>
</gene>
<reference evidence="2" key="1">
    <citation type="submission" date="2016-11" db="EMBL/GenBank/DDBJ databases">
        <authorList>
            <person name="Varghese N."/>
            <person name="Submissions S."/>
        </authorList>
    </citation>
    <scope>NUCLEOTIDE SEQUENCE [LARGE SCALE GENOMIC DNA]</scope>
    <source>
        <strain evidence="2">DSM 19741</strain>
    </source>
</reference>
<accession>A0A1M5IMJ8</accession>
<evidence type="ECO:0000313" key="1">
    <source>
        <dbReference type="EMBL" id="SHG29476.1"/>
    </source>
</evidence>
<dbReference type="SUPFAM" id="SSF53187">
    <property type="entry name" value="Zn-dependent exopeptidases"/>
    <property type="match status" value="1"/>
</dbReference>
<evidence type="ECO:0000313" key="2">
    <source>
        <dbReference type="Proteomes" id="UP000184036"/>
    </source>
</evidence>
<keyword evidence="2" id="KW-1185">Reference proteome</keyword>
<evidence type="ECO:0008006" key="3">
    <source>
        <dbReference type="Google" id="ProtNLM"/>
    </source>
</evidence>